<dbReference type="SUPFAM" id="SSF55486">
    <property type="entry name" value="Metalloproteases ('zincins'), catalytic domain"/>
    <property type="match status" value="1"/>
</dbReference>
<feature type="non-terminal residue" evidence="10">
    <location>
        <position position="729"/>
    </location>
</feature>
<organism evidence="10 11">
    <name type="scientific">Stegodyphus mimosarum</name>
    <name type="common">African social velvet spider</name>
    <dbReference type="NCBI Taxonomy" id="407821"/>
    <lineage>
        <taxon>Eukaryota</taxon>
        <taxon>Metazoa</taxon>
        <taxon>Ecdysozoa</taxon>
        <taxon>Arthropoda</taxon>
        <taxon>Chelicerata</taxon>
        <taxon>Arachnida</taxon>
        <taxon>Araneae</taxon>
        <taxon>Araneomorphae</taxon>
        <taxon>Entelegynae</taxon>
        <taxon>Eresoidea</taxon>
        <taxon>Eresidae</taxon>
        <taxon>Stegodyphus</taxon>
    </lineage>
</organism>
<evidence type="ECO:0000313" key="10">
    <source>
        <dbReference type="EMBL" id="KFM67068.1"/>
    </source>
</evidence>
<evidence type="ECO:0000259" key="9">
    <source>
        <dbReference type="Pfam" id="PF05649"/>
    </source>
</evidence>
<dbReference type="PROSITE" id="PS51885">
    <property type="entry name" value="NEPRILYSIN"/>
    <property type="match status" value="1"/>
</dbReference>
<dbReference type="Gene3D" id="3.40.390.10">
    <property type="entry name" value="Collagenase (Catalytic Domain)"/>
    <property type="match status" value="1"/>
</dbReference>
<dbReference type="AlphaFoldDB" id="A0A087TPM9"/>
<dbReference type="OMA" id="WDEICED"/>
<gene>
    <name evidence="10" type="ORF">X975_23840</name>
</gene>
<dbReference type="PANTHER" id="PTHR11733:SF240">
    <property type="entry name" value="GH14155P-RELATED"/>
    <property type="match status" value="1"/>
</dbReference>
<comment type="similarity">
    <text evidence="2">Belongs to the peptidase M13 family.</text>
</comment>
<dbReference type="PANTHER" id="PTHR11733">
    <property type="entry name" value="ZINC METALLOPROTEASE FAMILY M13 NEPRILYSIN-RELATED"/>
    <property type="match status" value="1"/>
</dbReference>
<dbReference type="Pfam" id="PF01431">
    <property type="entry name" value="Peptidase_M13"/>
    <property type="match status" value="1"/>
</dbReference>
<dbReference type="CDD" id="cd08662">
    <property type="entry name" value="M13"/>
    <property type="match status" value="1"/>
</dbReference>
<evidence type="ECO:0000256" key="3">
    <source>
        <dbReference type="ARBA" id="ARBA00022670"/>
    </source>
</evidence>
<keyword evidence="5" id="KW-0378">Hydrolase</keyword>
<dbReference type="EMBL" id="KK116208">
    <property type="protein sequence ID" value="KFM67068.1"/>
    <property type="molecule type" value="Genomic_DNA"/>
</dbReference>
<protein>
    <submittedName>
        <fullName evidence="10">Endothelin-converting enzyme 1</fullName>
    </submittedName>
</protein>
<dbReference type="InterPro" id="IPR008753">
    <property type="entry name" value="Peptidase_M13_N"/>
</dbReference>
<evidence type="ECO:0000256" key="5">
    <source>
        <dbReference type="ARBA" id="ARBA00022801"/>
    </source>
</evidence>
<dbReference type="InterPro" id="IPR000718">
    <property type="entry name" value="Peptidase_M13"/>
</dbReference>
<dbReference type="OrthoDB" id="6420412at2759"/>
<accession>A0A087TPM9</accession>
<dbReference type="GO" id="GO:0016485">
    <property type="term" value="P:protein processing"/>
    <property type="evidence" value="ECO:0007669"/>
    <property type="project" value="TreeGrafter"/>
</dbReference>
<dbReference type="Pfam" id="PF05649">
    <property type="entry name" value="Peptidase_M13_N"/>
    <property type="match status" value="1"/>
</dbReference>
<keyword evidence="3" id="KW-0645">Protease</keyword>
<keyword evidence="11" id="KW-1185">Reference proteome</keyword>
<evidence type="ECO:0000256" key="2">
    <source>
        <dbReference type="ARBA" id="ARBA00007357"/>
    </source>
</evidence>
<reference evidence="10 11" key="1">
    <citation type="submission" date="2013-11" db="EMBL/GenBank/DDBJ databases">
        <title>Genome sequencing of Stegodyphus mimosarum.</title>
        <authorList>
            <person name="Bechsgaard J."/>
        </authorList>
    </citation>
    <scope>NUCLEOTIDE SEQUENCE [LARGE SCALE GENOMIC DNA]</scope>
</reference>
<proteinExistence type="inferred from homology"/>
<evidence type="ECO:0000256" key="4">
    <source>
        <dbReference type="ARBA" id="ARBA00022723"/>
    </source>
</evidence>
<name>A0A087TPM9_STEMI</name>
<evidence type="ECO:0000256" key="1">
    <source>
        <dbReference type="ARBA" id="ARBA00001947"/>
    </source>
</evidence>
<dbReference type="InterPro" id="IPR018497">
    <property type="entry name" value="Peptidase_M13_C"/>
</dbReference>
<dbReference type="InterPro" id="IPR024079">
    <property type="entry name" value="MetalloPept_cat_dom_sf"/>
</dbReference>
<evidence type="ECO:0000259" key="8">
    <source>
        <dbReference type="Pfam" id="PF01431"/>
    </source>
</evidence>
<dbReference type="GO" id="GO:0046872">
    <property type="term" value="F:metal ion binding"/>
    <property type="evidence" value="ECO:0007669"/>
    <property type="project" value="UniProtKB-KW"/>
</dbReference>
<dbReference type="InterPro" id="IPR042089">
    <property type="entry name" value="Peptidase_M13_dom_2"/>
</dbReference>
<keyword evidence="7" id="KW-0482">Metalloprotease</keyword>
<keyword evidence="6" id="KW-0862">Zinc</keyword>
<evidence type="ECO:0000256" key="7">
    <source>
        <dbReference type="ARBA" id="ARBA00023049"/>
    </source>
</evidence>
<feature type="domain" description="Peptidase M13 C-terminal" evidence="8">
    <location>
        <begin position="536"/>
        <end position="725"/>
    </location>
</feature>
<dbReference type="GO" id="GO:0005886">
    <property type="term" value="C:plasma membrane"/>
    <property type="evidence" value="ECO:0007669"/>
    <property type="project" value="TreeGrafter"/>
</dbReference>
<dbReference type="STRING" id="407821.A0A087TPM9"/>
<evidence type="ECO:0000313" key="11">
    <source>
        <dbReference type="Proteomes" id="UP000054359"/>
    </source>
</evidence>
<dbReference type="PROSITE" id="PS51257">
    <property type="entry name" value="PROKAR_LIPOPROTEIN"/>
    <property type="match status" value="1"/>
</dbReference>
<keyword evidence="4" id="KW-0479">Metal-binding</keyword>
<dbReference type="Gene3D" id="1.10.1380.10">
    <property type="entry name" value="Neutral endopeptidase , domain2"/>
    <property type="match status" value="1"/>
</dbReference>
<feature type="domain" description="Peptidase M13 N-terminal" evidence="9">
    <location>
        <begin position="88"/>
        <end position="460"/>
    </location>
</feature>
<sequence>MLFKSSFNQRFSRCFWTSLVAVTVLACGILLYVSCLRKGGIQISSLKYPTVKAEKLLAQRNCENICRSKDCIIATDFILSLMDESVDPCEDFYAFSCGGWRSRFTINDTYSILTSMELNLKNILKGILDKAEGAPESSTEKMKIVYDSCMNDSSSELIMPAFLNFLKELGIPDWPNLSSDFQFINPTIEEFLAILAAHNQPAFLQFTSDKSEEEINSEEKLLNMTVSPFYVLTIPDRTVGTFRNVMFGILKYLNVDHPTANRTWQEFLTTNDEIRRIAEVDWDEICEDCEEDSVVLDCTGEVEDNLKPVCNILRAVVNYTGIGDQYSSLGAFISEAKYVKSLFPLLTNFTHKAIADYLMLRLIMNNMDDMNFILRLLLQESFEDLLQTPFKYNLNKWKHCVGWISFYMPYALGVEYVSKFLPRQKLKKIDKIVRTFINEAADYTMSQEWIAEDARLLLSHQIRNMSSNLNSHVESLANETAANHRYSEYHPTRKSFFENVLNYHKAAFIYRMRKHDSLDGNFNDPFVFNAFQYDGHIDLRLGVLLPPVYLPGLPEPLNYATMGPVIGHEIGHEINLFFGHNENVDNITKENFLEKGKCIEDKYSEYDIRSIGKKLEGNETVIENMADFIGLKLMEKTVERKLDQMGARREPLLPELNYTTNQLLYISLAQMWCSVRSPKVELHHYKHDSHAPPDARVINMLQNSERFSEVFNCSVGSGMNPIHKCAYYD</sequence>
<dbReference type="Proteomes" id="UP000054359">
    <property type="component" value="Unassembled WGS sequence"/>
</dbReference>
<comment type="cofactor">
    <cofactor evidence="1">
        <name>Zn(2+)</name>
        <dbReference type="ChEBI" id="CHEBI:29105"/>
    </cofactor>
</comment>
<evidence type="ECO:0000256" key="6">
    <source>
        <dbReference type="ARBA" id="ARBA00022833"/>
    </source>
</evidence>
<dbReference type="GO" id="GO:0004222">
    <property type="term" value="F:metalloendopeptidase activity"/>
    <property type="evidence" value="ECO:0007669"/>
    <property type="project" value="InterPro"/>
</dbReference>